<dbReference type="RefSeq" id="XP_001804312.1">
    <property type="nucleotide sequence ID" value="XM_001804260.1"/>
</dbReference>
<dbReference type="KEGG" id="pno:SNOG_14115"/>
<dbReference type="HOGENOM" id="CLU_2321165_0_0_1"/>
<evidence type="ECO:0000313" key="1">
    <source>
        <dbReference type="EMBL" id="EAT78352.1"/>
    </source>
</evidence>
<sequence>MTKIRCLTQRPKHESDRQIPLFSVEIESDLVELSSQSVWGPDAALLNIDGFDIESNSSNSGLYVKWVCYLVQYVESCRDRIPWRAVMKSHMWIYPNELV</sequence>
<reference evidence="2" key="1">
    <citation type="journal article" date="2007" name="Plant Cell">
        <title>Dothideomycete-plant interactions illuminated by genome sequencing and EST analysis of the wheat pathogen Stagonospora nodorum.</title>
        <authorList>
            <person name="Hane J.K."/>
            <person name="Lowe R.G."/>
            <person name="Solomon P.S."/>
            <person name="Tan K.C."/>
            <person name="Schoch C.L."/>
            <person name="Spatafora J.W."/>
            <person name="Crous P.W."/>
            <person name="Kodira C."/>
            <person name="Birren B.W."/>
            <person name="Galagan J.E."/>
            <person name="Torriani S.F."/>
            <person name="McDonald B.A."/>
            <person name="Oliver R.P."/>
        </authorList>
    </citation>
    <scope>NUCLEOTIDE SEQUENCE [LARGE SCALE GENOMIC DNA]</scope>
    <source>
        <strain evidence="2">SN15 / ATCC MYA-4574 / FGSC 10173</strain>
    </source>
</reference>
<name>Q0U1V4_PHANO</name>
<dbReference type="EMBL" id="CH445354">
    <property type="protein sequence ID" value="EAT78352.1"/>
    <property type="molecule type" value="Genomic_DNA"/>
</dbReference>
<protein>
    <submittedName>
        <fullName evidence="1">Uncharacterized protein</fullName>
    </submittedName>
</protein>
<organism evidence="1 2">
    <name type="scientific">Phaeosphaeria nodorum (strain SN15 / ATCC MYA-4574 / FGSC 10173)</name>
    <name type="common">Glume blotch fungus</name>
    <name type="synonym">Parastagonospora nodorum</name>
    <dbReference type="NCBI Taxonomy" id="321614"/>
    <lineage>
        <taxon>Eukaryota</taxon>
        <taxon>Fungi</taxon>
        <taxon>Dikarya</taxon>
        <taxon>Ascomycota</taxon>
        <taxon>Pezizomycotina</taxon>
        <taxon>Dothideomycetes</taxon>
        <taxon>Pleosporomycetidae</taxon>
        <taxon>Pleosporales</taxon>
        <taxon>Pleosporineae</taxon>
        <taxon>Phaeosphaeriaceae</taxon>
        <taxon>Parastagonospora</taxon>
    </lineage>
</organism>
<dbReference type="Proteomes" id="UP000001055">
    <property type="component" value="Unassembled WGS sequence"/>
</dbReference>
<gene>
    <name evidence="1" type="ORF">SNOG_14115</name>
</gene>
<dbReference type="GeneID" id="5981235"/>
<dbReference type="InParanoid" id="Q0U1V4"/>
<dbReference type="AlphaFoldDB" id="Q0U1V4"/>
<accession>Q0U1V4</accession>
<proteinExistence type="predicted"/>
<evidence type="ECO:0000313" key="2">
    <source>
        <dbReference type="Proteomes" id="UP000001055"/>
    </source>
</evidence>